<proteinExistence type="predicted"/>
<evidence type="ECO:0000256" key="2">
    <source>
        <dbReference type="PROSITE-ProRule" id="PRU00335"/>
    </source>
</evidence>
<reference evidence="4" key="1">
    <citation type="submission" date="2022-07" db="EMBL/GenBank/DDBJ databases">
        <authorList>
            <person name="Kouya T."/>
            <person name="Ishiyama Y."/>
        </authorList>
    </citation>
    <scope>NUCLEOTIDE SEQUENCE</scope>
    <source>
        <strain evidence="4">WR16-4</strain>
    </source>
</reference>
<evidence type="ECO:0000313" key="4">
    <source>
        <dbReference type="EMBL" id="GLB47403.1"/>
    </source>
</evidence>
<sequence length="213" mass="24790">MNQNIAVDLKKLYQTNQMQPGKTKVLIAALNLISKQGYERTSTAQIAREAQVSEGTIFKYFHSKSNLLDHILKPIFKNLAPNYVKELVNDQNLKQGGLYGFLNHFVHNRFEFLSQNQIIINILLSEVMVNDKLREEITINFKKQLLPLINKQKLFLNHFDEIKPDIKIQNIINLMVSLVFSYFIQVTKFNRDTSHTSNDLDQISKYIYNAITK</sequence>
<dbReference type="EMBL" id="BRPL01000004">
    <property type="protein sequence ID" value="GLB47403.1"/>
    <property type="molecule type" value="Genomic_DNA"/>
</dbReference>
<dbReference type="AlphaFoldDB" id="A0A9W6B2F3"/>
<keyword evidence="5" id="KW-1185">Reference proteome</keyword>
<dbReference type="PANTHER" id="PTHR43479:SF11">
    <property type="entry name" value="ACREF_ENVCD OPERON REPRESSOR-RELATED"/>
    <property type="match status" value="1"/>
</dbReference>
<dbReference type="PRINTS" id="PR00455">
    <property type="entry name" value="HTHTETR"/>
</dbReference>
<protein>
    <submittedName>
        <fullName evidence="4">TetR family transcriptional regulator</fullName>
    </submittedName>
</protein>
<dbReference type="RefSeq" id="WP_286136941.1">
    <property type="nucleotide sequence ID" value="NZ_BRPL01000004.1"/>
</dbReference>
<gene>
    <name evidence="4" type="ORF">WR164_13820</name>
</gene>
<dbReference type="PROSITE" id="PS01081">
    <property type="entry name" value="HTH_TETR_1"/>
    <property type="match status" value="1"/>
</dbReference>
<dbReference type="Proteomes" id="UP001144204">
    <property type="component" value="Unassembled WGS sequence"/>
</dbReference>
<evidence type="ECO:0000256" key="1">
    <source>
        <dbReference type="ARBA" id="ARBA00023125"/>
    </source>
</evidence>
<comment type="caution">
    <text evidence="4">The sequence shown here is derived from an EMBL/GenBank/DDBJ whole genome shotgun (WGS) entry which is preliminary data.</text>
</comment>
<keyword evidence="1 2" id="KW-0238">DNA-binding</keyword>
<accession>A0A9W6B2F3</accession>
<dbReference type="InterPro" id="IPR023772">
    <property type="entry name" value="DNA-bd_HTH_TetR-type_CS"/>
</dbReference>
<dbReference type="InterPro" id="IPR001647">
    <property type="entry name" value="HTH_TetR"/>
</dbReference>
<evidence type="ECO:0000259" key="3">
    <source>
        <dbReference type="PROSITE" id="PS50977"/>
    </source>
</evidence>
<dbReference type="Gene3D" id="1.10.357.10">
    <property type="entry name" value="Tetracycline Repressor, domain 2"/>
    <property type="match status" value="1"/>
</dbReference>
<reference evidence="4" key="2">
    <citation type="journal article" date="2023" name="PLoS ONE">
        <title>Philodulcilactobacillus myokoensis gen. nov., sp. nov., a fructophilic, acidophilic, and agar-phobic lactic acid bacterium isolated from fermented vegetable extracts.</title>
        <authorList>
            <person name="Kouya T."/>
            <person name="Ishiyama Y."/>
            <person name="Ohashi S."/>
            <person name="Kumakubo R."/>
            <person name="Yamazaki T."/>
            <person name="Otaki T."/>
        </authorList>
    </citation>
    <scope>NUCLEOTIDE SEQUENCE</scope>
    <source>
        <strain evidence="4">WR16-4</strain>
    </source>
</reference>
<name>A0A9W6B2F3_9LACO</name>
<feature type="DNA-binding region" description="H-T-H motif" evidence="2">
    <location>
        <begin position="42"/>
        <end position="61"/>
    </location>
</feature>
<dbReference type="SUPFAM" id="SSF46689">
    <property type="entry name" value="Homeodomain-like"/>
    <property type="match status" value="1"/>
</dbReference>
<feature type="domain" description="HTH tetR-type" evidence="3">
    <location>
        <begin position="19"/>
        <end position="79"/>
    </location>
</feature>
<dbReference type="InterPro" id="IPR009057">
    <property type="entry name" value="Homeodomain-like_sf"/>
</dbReference>
<dbReference type="Pfam" id="PF00440">
    <property type="entry name" value="TetR_N"/>
    <property type="match status" value="1"/>
</dbReference>
<evidence type="ECO:0000313" key="5">
    <source>
        <dbReference type="Proteomes" id="UP001144204"/>
    </source>
</evidence>
<dbReference type="InterPro" id="IPR050624">
    <property type="entry name" value="HTH-type_Tx_Regulator"/>
</dbReference>
<dbReference type="PROSITE" id="PS50977">
    <property type="entry name" value="HTH_TETR_2"/>
    <property type="match status" value="1"/>
</dbReference>
<dbReference type="GO" id="GO:0003677">
    <property type="term" value="F:DNA binding"/>
    <property type="evidence" value="ECO:0007669"/>
    <property type="project" value="UniProtKB-UniRule"/>
</dbReference>
<dbReference type="PANTHER" id="PTHR43479">
    <property type="entry name" value="ACREF/ENVCD OPERON REPRESSOR-RELATED"/>
    <property type="match status" value="1"/>
</dbReference>
<organism evidence="4 5">
    <name type="scientific">Philodulcilactobacillus myokoensis</name>
    <dbReference type="NCBI Taxonomy" id="2929573"/>
    <lineage>
        <taxon>Bacteria</taxon>
        <taxon>Bacillati</taxon>
        <taxon>Bacillota</taxon>
        <taxon>Bacilli</taxon>
        <taxon>Lactobacillales</taxon>
        <taxon>Lactobacillaceae</taxon>
        <taxon>Philodulcilactobacillus</taxon>
    </lineage>
</organism>